<evidence type="ECO:0000313" key="2">
    <source>
        <dbReference type="Proteomes" id="UP001165064"/>
    </source>
</evidence>
<organism evidence="1 2">
    <name type="scientific">Ambrosiozyma monospora</name>
    <name type="common">Yeast</name>
    <name type="synonym">Endomycopsis monosporus</name>
    <dbReference type="NCBI Taxonomy" id="43982"/>
    <lineage>
        <taxon>Eukaryota</taxon>
        <taxon>Fungi</taxon>
        <taxon>Dikarya</taxon>
        <taxon>Ascomycota</taxon>
        <taxon>Saccharomycotina</taxon>
        <taxon>Pichiomycetes</taxon>
        <taxon>Pichiales</taxon>
        <taxon>Pichiaceae</taxon>
        <taxon>Ambrosiozyma</taxon>
    </lineage>
</organism>
<protein>
    <submittedName>
        <fullName evidence="1">Unnamed protein product</fullName>
    </submittedName>
</protein>
<sequence length="191" mass="21395">MNRLSRDSDSTNPISIKIMSKILDGSKTINSNGRIGLGKRILSHDDGKSHLESKKLDPIKTTIGAMKISVTYRTNCDFYIDEREVDLPAPVIRDQYQQQSPIQIQALKHTSVANEISASISPSSQRTQPRDITPVSISVHTHNLTDDTDRVSLHSPTIEHHKSRLSETPSMGHSPGRRRSSNRSIPLFKHR</sequence>
<comment type="caution">
    <text evidence="1">The sequence shown here is derived from an EMBL/GenBank/DDBJ whole genome shotgun (WGS) entry which is preliminary data.</text>
</comment>
<dbReference type="Proteomes" id="UP001165064">
    <property type="component" value="Unassembled WGS sequence"/>
</dbReference>
<keyword evidence="2" id="KW-1185">Reference proteome</keyword>
<dbReference type="EMBL" id="BSXS01014479">
    <property type="protein sequence ID" value="GMF05545.1"/>
    <property type="molecule type" value="Genomic_DNA"/>
</dbReference>
<name>A0ACB5U9H9_AMBMO</name>
<reference evidence="1" key="1">
    <citation type="submission" date="2023-04" db="EMBL/GenBank/DDBJ databases">
        <title>Ambrosiozyma monospora NBRC 10751.</title>
        <authorList>
            <person name="Ichikawa N."/>
            <person name="Sato H."/>
            <person name="Tonouchi N."/>
        </authorList>
    </citation>
    <scope>NUCLEOTIDE SEQUENCE</scope>
    <source>
        <strain evidence="1">NBRC 10751</strain>
    </source>
</reference>
<evidence type="ECO:0000313" key="1">
    <source>
        <dbReference type="EMBL" id="GMF05545.1"/>
    </source>
</evidence>
<proteinExistence type="predicted"/>
<gene>
    <name evidence="1" type="ORF">Amon02_001237200</name>
</gene>
<accession>A0ACB5U9H9</accession>